<feature type="non-terminal residue" evidence="4">
    <location>
        <position position="226"/>
    </location>
</feature>
<dbReference type="InterPro" id="IPR036770">
    <property type="entry name" value="Ankyrin_rpt-contain_sf"/>
</dbReference>
<accession>A0A2J6SI48</accession>
<dbReference type="InParanoid" id="A0A2J6SI48"/>
<dbReference type="STRING" id="1095630.A0A2J6SI48"/>
<dbReference type="EMBL" id="KZ613913">
    <property type="protein sequence ID" value="PMD50442.1"/>
    <property type="molecule type" value="Genomic_DNA"/>
</dbReference>
<dbReference type="Pfam" id="PF13857">
    <property type="entry name" value="Ank_5"/>
    <property type="match status" value="1"/>
</dbReference>
<dbReference type="PANTHER" id="PTHR24198:SF165">
    <property type="entry name" value="ANKYRIN REPEAT-CONTAINING PROTEIN-RELATED"/>
    <property type="match status" value="1"/>
</dbReference>
<keyword evidence="5" id="KW-1185">Reference proteome</keyword>
<dbReference type="SUPFAM" id="SSF48403">
    <property type="entry name" value="Ankyrin repeat"/>
    <property type="match status" value="1"/>
</dbReference>
<keyword evidence="1" id="KW-0677">Repeat</keyword>
<evidence type="ECO:0000313" key="4">
    <source>
        <dbReference type="EMBL" id="PMD50442.1"/>
    </source>
</evidence>
<reference evidence="4 5" key="1">
    <citation type="submission" date="2016-04" db="EMBL/GenBank/DDBJ databases">
        <title>A degradative enzymes factory behind the ericoid mycorrhizal symbiosis.</title>
        <authorList>
            <consortium name="DOE Joint Genome Institute"/>
            <person name="Martino E."/>
            <person name="Morin E."/>
            <person name="Grelet G."/>
            <person name="Kuo A."/>
            <person name="Kohler A."/>
            <person name="Daghino S."/>
            <person name="Barry K."/>
            <person name="Choi C."/>
            <person name="Cichocki N."/>
            <person name="Clum A."/>
            <person name="Copeland A."/>
            <person name="Hainaut M."/>
            <person name="Haridas S."/>
            <person name="Labutti K."/>
            <person name="Lindquist E."/>
            <person name="Lipzen A."/>
            <person name="Khouja H.-R."/>
            <person name="Murat C."/>
            <person name="Ohm R."/>
            <person name="Olson A."/>
            <person name="Spatafora J."/>
            <person name="Veneault-Fourrey C."/>
            <person name="Henrissat B."/>
            <person name="Grigoriev I."/>
            <person name="Martin F."/>
            <person name="Perotto S."/>
        </authorList>
    </citation>
    <scope>NUCLEOTIDE SEQUENCE [LARGE SCALE GENOMIC DNA]</scope>
    <source>
        <strain evidence="4 5">E</strain>
    </source>
</reference>
<dbReference type="Gene3D" id="1.25.40.20">
    <property type="entry name" value="Ankyrin repeat-containing domain"/>
    <property type="match status" value="2"/>
</dbReference>
<dbReference type="InterPro" id="IPR002110">
    <property type="entry name" value="Ankyrin_rpt"/>
</dbReference>
<feature type="repeat" description="ANK" evidence="3">
    <location>
        <begin position="115"/>
        <end position="147"/>
    </location>
</feature>
<dbReference type="OrthoDB" id="3464601at2759"/>
<dbReference type="Proteomes" id="UP000235371">
    <property type="component" value="Unassembled WGS sequence"/>
</dbReference>
<feature type="repeat" description="ANK" evidence="3">
    <location>
        <begin position="51"/>
        <end position="79"/>
    </location>
</feature>
<evidence type="ECO:0000256" key="2">
    <source>
        <dbReference type="ARBA" id="ARBA00023043"/>
    </source>
</evidence>
<dbReference type="GeneID" id="36581204"/>
<keyword evidence="2 3" id="KW-0040">ANK repeat</keyword>
<feature type="non-terminal residue" evidence="4">
    <location>
        <position position="1"/>
    </location>
</feature>
<protein>
    <submittedName>
        <fullName evidence="4">Ankyrin</fullName>
    </submittedName>
</protein>
<gene>
    <name evidence="4" type="ORF">K444DRAFT_486737</name>
</gene>
<sequence>EFLLRAGAELTAFDGERKSASHLSVESEYFGTEIVELLLAHGSPVDMIDVNNMTPLHCTVQYNRRDIASVLLQNGVAIDFGVQRRSWTPRRRHGSTVYELSHADIAQELYTSDLRGLTPLHFAALVGDAEMTEFFLSQGADPNALSHYRETPLHLALSKSIQGSKYEDAWNEARWRLEDLWDVVELYDEDVQEEVATQITKTRRAVVEALLRDDRTNVTLQDAQGL</sequence>
<dbReference type="PROSITE" id="PS50297">
    <property type="entry name" value="ANK_REP_REGION"/>
    <property type="match status" value="2"/>
</dbReference>
<proteinExistence type="predicted"/>
<name>A0A2J6SI48_9HELO</name>
<dbReference type="Pfam" id="PF12796">
    <property type="entry name" value="Ank_2"/>
    <property type="match status" value="1"/>
</dbReference>
<dbReference type="SMART" id="SM00248">
    <property type="entry name" value="ANK"/>
    <property type="match status" value="3"/>
</dbReference>
<evidence type="ECO:0000256" key="1">
    <source>
        <dbReference type="ARBA" id="ARBA00022737"/>
    </source>
</evidence>
<evidence type="ECO:0000313" key="5">
    <source>
        <dbReference type="Proteomes" id="UP000235371"/>
    </source>
</evidence>
<evidence type="ECO:0000256" key="3">
    <source>
        <dbReference type="PROSITE-ProRule" id="PRU00023"/>
    </source>
</evidence>
<dbReference type="RefSeq" id="XP_024727346.1">
    <property type="nucleotide sequence ID" value="XM_024873124.1"/>
</dbReference>
<dbReference type="PROSITE" id="PS50088">
    <property type="entry name" value="ANK_REPEAT"/>
    <property type="match status" value="2"/>
</dbReference>
<organism evidence="4 5">
    <name type="scientific">Hyaloscypha bicolor E</name>
    <dbReference type="NCBI Taxonomy" id="1095630"/>
    <lineage>
        <taxon>Eukaryota</taxon>
        <taxon>Fungi</taxon>
        <taxon>Dikarya</taxon>
        <taxon>Ascomycota</taxon>
        <taxon>Pezizomycotina</taxon>
        <taxon>Leotiomycetes</taxon>
        <taxon>Helotiales</taxon>
        <taxon>Hyaloscyphaceae</taxon>
        <taxon>Hyaloscypha</taxon>
        <taxon>Hyaloscypha bicolor</taxon>
    </lineage>
</organism>
<dbReference type="PANTHER" id="PTHR24198">
    <property type="entry name" value="ANKYRIN REPEAT AND PROTEIN KINASE DOMAIN-CONTAINING PROTEIN"/>
    <property type="match status" value="1"/>
</dbReference>
<dbReference type="AlphaFoldDB" id="A0A2J6SI48"/>